<gene>
    <name evidence="2" type="ORF">HU772_010415</name>
</gene>
<evidence type="ECO:0000313" key="2">
    <source>
        <dbReference type="EMBL" id="QXI40449.1"/>
    </source>
</evidence>
<feature type="signal peptide" evidence="1">
    <location>
        <begin position="1"/>
        <end position="20"/>
    </location>
</feature>
<protein>
    <recommendedName>
        <fullName evidence="4">Lipoprotein</fullName>
    </recommendedName>
</protein>
<keyword evidence="1" id="KW-0732">Signal</keyword>
<dbReference type="AlphaFoldDB" id="A0A9E6TZS2"/>
<proteinExistence type="predicted"/>
<sequence>MLFAKVIPLAISAIGVSLLAGCAMQPPATWTDKGTGAIATQKGFMNCYTDANLIDGKRTEGTICATPATGFLSDGEPGVFAGVGYGQPFKLEISKTFQGYKLPFGDRTGLLKCAPLKTGPGKIIPESVCTLTLNDQKLVSAKIIFDGMN</sequence>
<organism evidence="2 3">
    <name type="scientific">Pseudomonas xantholysinigenes</name>
    <dbReference type="NCBI Taxonomy" id="2745490"/>
    <lineage>
        <taxon>Bacteria</taxon>
        <taxon>Pseudomonadati</taxon>
        <taxon>Pseudomonadota</taxon>
        <taxon>Gammaproteobacteria</taxon>
        <taxon>Pseudomonadales</taxon>
        <taxon>Pseudomonadaceae</taxon>
        <taxon>Pseudomonas</taxon>
    </lineage>
</organism>
<dbReference type="KEGG" id="pxn:HU772_010415"/>
<reference evidence="2 3" key="1">
    <citation type="journal article" date="2020" name="Microorganisms">
        <title>Reliable Identification of Environmental Pseudomonas Isolates Using the rpoD Gene.</title>
        <authorList>
            <consortium name="The Broad Institute Genome Sequencing Platform"/>
            <person name="Girard L."/>
            <person name="Lood C."/>
            <person name="Rokni-Zadeh H."/>
            <person name="van Noort V."/>
            <person name="Lavigne R."/>
            <person name="De Mot R."/>
        </authorList>
    </citation>
    <scope>NUCLEOTIDE SEQUENCE [LARGE SCALE GENOMIC DNA]</scope>
    <source>
        <strain evidence="2 3">RW9S1A</strain>
    </source>
</reference>
<accession>A0A9E6TZS2</accession>
<dbReference type="EMBL" id="CP077095">
    <property type="protein sequence ID" value="QXI40449.1"/>
    <property type="molecule type" value="Genomic_DNA"/>
</dbReference>
<evidence type="ECO:0008006" key="4">
    <source>
        <dbReference type="Google" id="ProtNLM"/>
    </source>
</evidence>
<keyword evidence="3" id="KW-1185">Reference proteome</keyword>
<evidence type="ECO:0000313" key="3">
    <source>
        <dbReference type="Proteomes" id="UP000633418"/>
    </source>
</evidence>
<evidence type="ECO:0000256" key="1">
    <source>
        <dbReference type="SAM" id="SignalP"/>
    </source>
</evidence>
<dbReference type="RefSeq" id="WP_186662336.1">
    <property type="nucleotide sequence ID" value="NZ_CP077095.1"/>
</dbReference>
<dbReference type="PROSITE" id="PS51257">
    <property type="entry name" value="PROKAR_LIPOPROTEIN"/>
    <property type="match status" value="1"/>
</dbReference>
<dbReference type="Proteomes" id="UP000633418">
    <property type="component" value="Chromosome"/>
</dbReference>
<name>A0A9E6TZS2_9PSED</name>
<reference evidence="2 3" key="2">
    <citation type="journal article" date="2021" name="Microorganisms">
        <title>The Ever-Expanding Pseudomonas Genus: Description of 43 New Species and Partition of the Pseudomonas putida Group.</title>
        <authorList>
            <person name="Girard L."/>
            <person name="Lood C."/>
            <person name="Hofte M."/>
            <person name="Vandamme P."/>
            <person name="Rokni-Zadeh H."/>
            <person name="van Noort V."/>
            <person name="Lavigne R."/>
            <person name="De Mot R."/>
        </authorList>
    </citation>
    <scope>NUCLEOTIDE SEQUENCE [LARGE SCALE GENOMIC DNA]</scope>
    <source>
        <strain evidence="2 3">RW9S1A</strain>
    </source>
</reference>
<feature type="chain" id="PRO_5038790805" description="Lipoprotein" evidence="1">
    <location>
        <begin position="21"/>
        <end position="149"/>
    </location>
</feature>